<evidence type="ECO:0008006" key="3">
    <source>
        <dbReference type="Google" id="ProtNLM"/>
    </source>
</evidence>
<comment type="caution">
    <text evidence="1">The sequence shown here is derived from an EMBL/GenBank/DDBJ whole genome shotgun (WGS) entry which is preliminary data.</text>
</comment>
<dbReference type="PANTHER" id="PTHR12993:SF11">
    <property type="entry name" value="N-ACETYLGLUCOSAMINYL-PHOSPHATIDYLINOSITOL DE-N-ACETYLASE"/>
    <property type="match status" value="1"/>
</dbReference>
<reference evidence="2" key="1">
    <citation type="submission" date="2017-09" db="EMBL/GenBank/DDBJ databases">
        <title>Depth-based differentiation of microbial function through sediment-hosted aquifers and enrichment of novel symbionts in the deep terrestrial subsurface.</title>
        <authorList>
            <person name="Probst A.J."/>
            <person name="Ladd B."/>
            <person name="Jarett J.K."/>
            <person name="Geller-Mcgrath D.E."/>
            <person name="Sieber C.M.K."/>
            <person name="Emerson J.B."/>
            <person name="Anantharaman K."/>
            <person name="Thomas B.C."/>
            <person name="Malmstrom R."/>
            <person name="Stieglmeier M."/>
            <person name="Klingl A."/>
            <person name="Woyke T."/>
            <person name="Ryan C.M."/>
            <person name="Banfield J.F."/>
        </authorList>
    </citation>
    <scope>NUCLEOTIDE SEQUENCE [LARGE SCALE GENOMIC DNA]</scope>
</reference>
<evidence type="ECO:0000313" key="2">
    <source>
        <dbReference type="Proteomes" id="UP000231472"/>
    </source>
</evidence>
<sequence>MRVLVIAPHPDDEVLGCGGTIKKYTNKGDEVYLCIVTRAYTPDWNQEFIDNRKKEIKCANNILGIKDTFFLDLPTVKLDTIGQKKLNDLIAGNVKKTEPEILYIPFAKDTNKDHCLISEASLIASRPKPDSSIKKVLFYSYEALSFIPNLYTDISDTLEDKLKAMSCYKSELKDYPHPRSLEAIKISAQKRGIESGLKAAESFIIIREIIK</sequence>
<dbReference type="SUPFAM" id="SSF102588">
    <property type="entry name" value="LmbE-like"/>
    <property type="match status" value="1"/>
</dbReference>
<dbReference type="InterPro" id="IPR024078">
    <property type="entry name" value="LmbE-like_dom_sf"/>
</dbReference>
<dbReference type="PANTHER" id="PTHR12993">
    <property type="entry name" value="N-ACETYLGLUCOSAMINYL-PHOSPHATIDYLINOSITOL DE-N-ACETYLASE-RELATED"/>
    <property type="match status" value="1"/>
</dbReference>
<dbReference type="GO" id="GO:0016811">
    <property type="term" value="F:hydrolase activity, acting on carbon-nitrogen (but not peptide) bonds, in linear amides"/>
    <property type="evidence" value="ECO:0007669"/>
    <property type="project" value="TreeGrafter"/>
</dbReference>
<gene>
    <name evidence="1" type="ORF">COT32_01615</name>
</gene>
<name>A0A2H0YNI3_9BACT</name>
<proteinExistence type="predicted"/>
<protein>
    <recommendedName>
        <fullName evidence="3">PIG-L family deacetylase</fullName>
    </recommendedName>
</protein>
<accession>A0A2H0YNI3</accession>
<dbReference type="EMBL" id="PEYC01000032">
    <property type="protein sequence ID" value="PIS40067.1"/>
    <property type="molecule type" value="Genomic_DNA"/>
</dbReference>
<dbReference type="InterPro" id="IPR003737">
    <property type="entry name" value="GlcNAc_PI_deacetylase-related"/>
</dbReference>
<dbReference type="Gene3D" id="3.40.50.10320">
    <property type="entry name" value="LmbE-like"/>
    <property type="match status" value="1"/>
</dbReference>
<dbReference type="Pfam" id="PF02585">
    <property type="entry name" value="PIG-L"/>
    <property type="match status" value="1"/>
</dbReference>
<dbReference type="Proteomes" id="UP000231472">
    <property type="component" value="Unassembled WGS sequence"/>
</dbReference>
<evidence type="ECO:0000313" key="1">
    <source>
        <dbReference type="EMBL" id="PIS40067.1"/>
    </source>
</evidence>
<organism evidence="1 2">
    <name type="scientific">Candidatus Nealsonbacteria bacterium CG08_land_8_20_14_0_20_36_22</name>
    <dbReference type="NCBI Taxonomy" id="1974704"/>
    <lineage>
        <taxon>Bacteria</taxon>
        <taxon>Candidatus Nealsoniibacteriota</taxon>
    </lineage>
</organism>
<dbReference type="AlphaFoldDB" id="A0A2H0YNI3"/>